<evidence type="ECO:0000313" key="1">
    <source>
        <dbReference type="EMBL" id="TID15522.1"/>
    </source>
</evidence>
<proteinExistence type="predicted"/>
<name>A0A4Z1P5F0_9PEZI</name>
<sequence>MLSLSLSNISNTSQDYIGLYHQELIKPSPTRLHHYPAISKYIQTLHVGVVQSPDRIRDHAWLVVLPFRLLWTSAPDSFANARSLRRLDLYHGASDVFGSLLNVQPMTRQSGQHPGRALAYGGMFQIQLLLSRGLVFANERRTLLAFDTLLHEPVFGFVSAASSMDPGLPALAPVQHFTFEGTSPSCLYPGMQDWWEVNDGNIGKYEVFMPHLSPLSRYSCIASASVLSNPKVGVAMPIDLKFDSCSTCSLREGFASRLRPPWRLFDVCMLQLVSPIKMMFMSCHRFFVMGFKAATPALEPCCFTCMEGCADEYLSCCPLK</sequence>
<dbReference type="AlphaFoldDB" id="A0A4Z1P5F0"/>
<gene>
    <name evidence="1" type="ORF">E6O75_ATG07850</name>
</gene>
<dbReference type="Proteomes" id="UP000298493">
    <property type="component" value="Unassembled WGS sequence"/>
</dbReference>
<keyword evidence="2" id="KW-1185">Reference proteome</keyword>
<dbReference type="EMBL" id="SNSC02000020">
    <property type="protein sequence ID" value="TID15522.1"/>
    <property type="molecule type" value="Genomic_DNA"/>
</dbReference>
<accession>A0A4Z1P5F0</accession>
<reference evidence="1 2" key="1">
    <citation type="submission" date="2019-04" db="EMBL/GenBank/DDBJ databases">
        <title>High contiguity whole genome sequence and gene annotation resource for two Venturia nashicola isolates.</title>
        <authorList>
            <person name="Prokchorchik M."/>
            <person name="Won K."/>
            <person name="Lee Y."/>
            <person name="Choi E.D."/>
            <person name="Segonzac C."/>
            <person name="Sohn K.H."/>
        </authorList>
    </citation>
    <scope>NUCLEOTIDE SEQUENCE [LARGE SCALE GENOMIC DNA]</scope>
    <source>
        <strain evidence="1 2">PRI2</strain>
    </source>
</reference>
<protein>
    <submittedName>
        <fullName evidence="1">Uncharacterized protein</fullName>
    </submittedName>
</protein>
<organism evidence="1 2">
    <name type="scientific">Venturia nashicola</name>
    <dbReference type="NCBI Taxonomy" id="86259"/>
    <lineage>
        <taxon>Eukaryota</taxon>
        <taxon>Fungi</taxon>
        <taxon>Dikarya</taxon>
        <taxon>Ascomycota</taxon>
        <taxon>Pezizomycotina</taxon>
        <taxon>Dothideomycetes</taxon>
        <taxon>Pleosporomycetidae</taxon>
        <taxon>Venturiales</taxon>
        <taxon>Venturiaceae</taxon>
        <taxon>Venturia</taxon>
    </lineage>
</organism>
<comment type="caution">
    <text evidence="1">The sequence shown here is derived from an EMBL/GenBank/DDBJ whole genome shotgun (WGS) entry which is preliminary data.</text>
</comment>
<evidence type="ECO:0000313" key="2">
    <source>
        <dbReference type="Proteomes" id="UP000298493"/>
    </source>
</evidence>